<dbReference type="OrthoDB" id="10056939at2759"/>
<dbReference type="AlphaFoldDB" id="U4LLL6"/>
<keyword evidence="2" id="KW-1185">Reference proteome</keyword>
<protein>
    <recommendedName>
        <fullName evidence="3">C2H2-type domain-containing protein</fullName>
    </recommendedName>
</protein>
<accession>U4LLL6</accession>
<gene>
    <name evidence="1" type="ORF">PCON_13240</name>
</gene>
<name>U4LLL6_PYROM</name>
<reference evidence="1 2" key="1">
    <citation type="journal article" date="2013" name="PLoS Genet.">
        <title>The genome and development-dependent transcriptomes of Pyronema confluens: a window into fungal evolution.</title>
        <authorList>
            <person name="Traeger S."/>
            <person name="Altegoer F."/>
            <person name="Freitag M."/>
            <person name="Gabaldon T."/>
            <person name="Kempken F."/>
            <person name="Kumar A."/>
            <person name="Marcet-Houben M."/>
            <person name="Poggeler S."/>
            <person name="Stajich J.E."/>
            <person name="Nowrousian M."/>
        </authorList>
    </citation>
    <scope>NUCLEOTIDE SEQUENCE [LARGE SCALE GENOMIC DNA]</scope>
    <source>
        <strain evidence="2">CBS 100304</strain>
        <tissue evidence="1">Vegetative mycelium</tissue>
    </source>
</reference>
<evidence type="ECO:0000313" key="2">
    <source>
        <dbReference type="Proteomes" id="UP000018144"/>
    </source>
</evidence>
<evidence type="ECO:0008006" key="3">
    <source>
        <dbReference type="Google" id="ProtNLM"/>
    </source>
</evidence>
<evidence type="ECO:0000313" key="1">
    <source>
        <dbReference type="EMBL" id="CCX32477.1"/>
    </source>
</evidence>
<dbReference type="Proteomes" id="UP000018144">
    <property type="component" value="Unassembled WGS sequence"/>
</dbReference>
<sequence>MGWERQQHRQQCDSRSPNPCCEKYGEVYLTNGHSRCGFCQTTFKSYAGRTQHIAQHFQHGRIMALWKGSWGLMSSAVEFLHRTTTKPEQRDLKIQHPFADFIRGDHTAEMNDIDLSNAPTNMEELQQRWDKETAHEMQFYVQNRNIPQNDPRINNALYVNFKLQVKKIADRRIILLYLFQQT</sequence>
<organism evidence="1 2">
    <name type="scientific">Pyronema omphalodes (strain CBS 100304)</name>
    <name type="common">Pyronema confluens</name>
    <dbReference type="NCBI Taxonomy" id="1076935"/>
    <lineage>
        <taxon>Eukaryota</taxon>
        <taxon>Fungi</taxon>
        <taxon>Dikarya</taxon>
        <taxon>Ascomycota</taxon>
        <taxon>Pezizomycotina</taxon>
        <taxon>Pezizomycetes</taxon>
        <taxon>Pezizales</taxon>
        <taxon>Pyronemataceae</taxon>
        <taxon>Pyronema</taxon>
    </lineage>
</organism>
<proteinExistence type="predicted"/>
<dbReference type="EMBL" id="HF935878">
    <property type="protein sequence ID" value="CCX32477.1"/>
    <property type="molecule type" value="Genomic_DNA"/>
</dbReference>